<evidence type="ECO:0000313" key="1">
    <source>
        <dbReference type="EMBL" id="UOQ59133.1"/>
    </source>
</evidence>
<keyword evidence="2" id="KW-1185">Reference proteome</keyword>
<name>A0ABY4FS57_9MICO</name>
<gene>
    <name evidence="1" type="ORF">MUN76_08685</name>
</gene>
<dbReference type="RefSeq" id="WP_244683979.1">
    <property type="nucleotide sequence ID" value="NZ_CP095043.1"/>
</dbReference>
<evidence type="ECO:0000313" key="2">
    <source>
        <dbReference type="Proteomes" id="UP000831775"/>
    </source>
</evidence>
<dbReference type="Proteomes" id="UP000831775">
    <property type="component" value="Chromosome"/>
</dbReference>
<protein>
    <submittedName>
        <fullName evidence="1">Uncharacterized protein</fullName>
    </submittedName>
</protein>
<organism evidence="1 2">
    <name type="scientific">Leucobacter rhizosphaerae</name>
    <dbReference type="NCBI Taxonomy" id="2932245"/>
    <lineage>
        <taxon>Bacteria</taxon>
        <taxon>Bacillati</taxon>
        <taxon>Actinomycetota</taxon>
        <taxon>Actinomycetes</taxon>
        <taxon>Micrococcales</taxon>
        <taxon>Microbacteriaceae</taxon>
        <taxon>Leucobacter</taxon>
    </lineage>
</organism>
<reference evidence="1 2" key="1">
    <citation type="submission" date="2022-04" db="EMBL/GenBank/DDBJ databases">
        <title>Leucobacter sp. isolated from rhizosphere of onion.</title>
        <authorList>
            <person name="Won M."/>
            <person name="Lee C.-M."/>
            <person name="Woen H.-Y."/>
            <person name="Kwon S.-W."/>
        </authorList>
    </citation>
    <scope>NUCLEOTIDE SEQUENCE [LARGE SCALE GENOMIC DNA]</scope>
    <source>
        <strain evidence="1 2">H25R-14</strain>
    </source>
</reference>
<sequence>MARVEVHGERVVIRLTAAERVSAFRRRDITLDRSAITSAVITDDPWVWIRGVRSPGTRVPGTLAVGTWRSAAGRDFVLVRSGRDAVVIDLDTSGASERGWVGEFDDFSRVVISTVHAAELVRALRIDGPDEAVVTVDTAS</sequence>
<dbReference type="EMBL" id="CP095043">
    <property type="protein sequence ID" value="UOQ59133.1"/>
    <property type="molecule type" value="Genomic_DNA"/>
</dbReference>
<proteinExistence type="predicted"/>
<accession>A0ABY4FS57</accession>